<gene>
    <name evidence="1" type="ORF">NNJEOMEG_03699</name>
</gene>
<dbReference type="Proteomes" id="UP000494245">
    <property type="component" value="Unassembled WGS sequence"/>
</dbReference>
<reference evidence="1 2" key="2">
    <citation type="submission" date="2020-05" db="EMBL/GenBank/DDBJ databases">
        <title>Draft genome sequence of Desulfovibrio sp. strainFSS-1.</title>
        <authorList>
            <person name="Shimoshige H."/>
            <person name="Kobayashi H."/>
            <person name="Maekawa T."/>
        </authorList>
    </citation>
    <scope>NUCLEOTIDE SEQUENCE [LARGE SCALE GENOMIC DNA]</scope>
    <source>
        <strain evidence="1 2">SIID29052-01</strain>
    </source>
</reference>
<proteinExistence type="predicted"/>
<dbReference type="RefSeq" id="WP_173086969.1">
    <property type="nucleotide sequence ID" value="NZ_BLTE01000024.1"/>
</dbReference>
<evidence type="ECO:0000313" key="2">
    <source>
        <dbReference type="Proteomes" id="UP000494245"/>
    </source>
</evidence>
<evidence type="ECO:0000313" key="1">
    <source>
        <dbReference type="EMBL" id="GFK95828.1"/>
    </source>
</evidence>
<protein>
    <recommendedName>
        <fullName evidence="3">Cytoplasmic protein</fullName>
    </recommendedName>
</protein>
<dbReference type="Gene3D" id="3.40.1260.10">
    <property type="entry name" value="DsrEFH-like"/>
    <property type="match status" value="1"/>
</dbReference>
<accession>A0A6V8M033</accession>
<dbReference type="EMBL" id="BLTE01000024">
    <property type="protein sequence ID" value="GFK95828.1"/>
    <property type="molecule type" value="Genomic_DNA"/>
</dbReference>
<dbReference type="InterPro" id="IPR003787">
    <property type="entry name" value="Sulphur_relay_DsrE/F-like"/>
</dbReference>
<evidence type="ECO:0008006" key="3">
    <source>
        <dbReference type="Google" id="ProtNLM"/>
    </source>
</evidence>
<organism evidence="1 2">
    <name type="scientific">Fundidesulfovibrio magnetotacticus</name>
    <dbReference type="NCBI Taxonomy" id="2730080"/>
    <lineage>
        <taxon>Bacteria</taxon>
        <taxon>Pseudomonadati</taxon>
        <taxon>Thermodesulfobacteriota</taxon>
        <taxon>Desulfovibrionia</taxon>
        <taxon>Desulfovibrionales</taxon>
        <taxon>Desulfovibrionaceae</taxon>
        <taxon>Fundidesulfovibrio</taxon>
    </lineage>
</organism>
<keyword evidence="2" id="KW-1185">Reference proteome</keyword>
<name>A0A6V8M033_9BACT</name>
<dbReference type="SUPFAM" id="SSF75169">
    <property type="entry name" value="DsrEFH-like"/>
    <property type="match status" value="1"/>
</dbReference>
<dbReference type="InterPro" id="IPR027396">
    <property type="entry name" value="DsrEFH-like"/>
</dbReference>
<dbReference type="Pfam" id="PF02635">
    <property type="entry name" value="DsrE"/>
    <property type="match status" value="1"/>
</dbReference>
<reference evidence="1 2" key="1">
    <citation type="submission" date="2020-04" db="EMBL/GenBank/DDBJ databases">
        <authorList>
            <consortium name="Desulfovibrio sp. FSS-1 genome sequencing consortium"/>
            <person name="Shimoshige H."/>
            <person name="Kobayashi H."/>
            <person name="Maekawa T."/>
        </authorList>
    </citation>
    <scope>NUCLEOTIDE SEQUENCE [LARGE SCALE GENOMIC DNA]</scope>
    <source>
        <strain evidence="1 2">SIID29052-01</strain>
    </source>
</reference>
<dbReference type="AlphaFoldDB" id="A0A6V8M033"/>
<comment type="caution">
    <text evidence="1">The sequence shown here is derived from an EMBL/GenBank/DDBJ whole genome shotgun (WGS) entry which is preliminary data.</text>
</comment>
<sequence length="115" mass="12667">MDKFALFAFRGEIPCFVHVMLNAIDLREKGYEVQVILEGESVKVVSELARESHPMHALFERTKSQNLLAGACRACAHQLGALEAVTREGLPILDEMHGHAGMAGWIAKGYAVITF</sequence>